<reference evidence="1 2" key="1">
    <citation type="submission" date="2012-09" db="EMBL/GenBank/DDBJ databases">
        <title>The Genome Sequence of Bacteroides oleiciplenus YIT 12058.</title>
        <authorList>
            <consortium name="The Broad Institute Genome Sequencing Platform"/>
            <person name="Earl A."/>
            <person name="Ward D."/>
            <person name="Feldgarden M."/>
            <person name="Gevers D."/>
            <person name="Morotomi M."/>
            <person name="Walker B."/>
            <person name="Young S.K."/>
            <person name="Zeng Q."/>
            <person name="Gargeya S."/>
            <person name="Fitzgerald M."/>
            <person name="Haas B."/>
            <person name="Abouelleil A."/>
            <person name="Alvarado L."/>
            <person name="Arachchi H.M."/>
            <person name="Berlin A.M."/>
            <person name="Chapman S.B."/>
            <person name="Goldberg J."/>
            <person name="Griggs A."/>
            <person name="Gujja S."/>
            <person name="Hansen M."/>
            <person name="Howarth C."/>
            <person name="Imamovic A."/>
            <person name="Larimer J."/>
            <person name="McCowen C."/>
            <person name="Montmayeur A."/>
            <person name="Murphy C."/>
            <person name="Neiman D."/>
            <person name="Pearson M."/>
            <person name="Priest M."/>
            <person name="Roberts A."/>
            <person name="Saif S."/>
            <person name="Shea T."/>
            <person name="Sisk P."/>
            <person name="Sykes S."/>
            <person name="Wortman J."/>
            <person name="Nusbaum C."/>
            <person name="Birren B."/>
        </authorList>
    </citation>
    <scope>NUCLEOTIDE SEQUENCE [LARGE SCALE GENOMIC DNA]</scope>
    <source>
        <strain evidence="1 2">YIT 12058</strain>
    </source>
</reference>
<evidence type="ECO:0000313" key="2">
    <source>
        <dbReference type="Proteomes" id="UP000009872"/>
    </source>
</evidence>
<gene>
    <name evidence="1" type="ORF">HMPREF9447_01708</name>
</gene>
<keyword evidence="2" id="KW-1185">Reference proteome</keyword>
<dbReference type="Proteomes" id="UP000009872">
    <property type="component" value="Unassembled WGS sequence"/>
</dbReference>
<organism evidence="1 2">
    <name type="scientific">Bacteroides oleiciplenus YIT 12058</name>
    <dbReference type="NCBI Taxonomy" id="742727"/>
    <lineage>
        <taxon>Bacteria</taxon>
        <taxon>Pseudomonadati</taxon>
        <taxon>Bacteroidota</taxon>
        <taxon>Bacteroidia</taxon>
        <taxon>Bacteroidales</taxon>
        <taxon>Bacteroidaceae</taxon>
        <taxon>Bacteroides</taxon>
    </lineage>
</organism>
<dbReference type="HOGENOM" id="CLU_123734_0_0_10"/>
<dbReference type="PATRIC" id="fig|742727.4.peg.1738"/>
<accession>K9EMC6</accession>
<protein>
    <recommendedName>
        <fullName evidence="3">Mu-like prophage protein gp36</fullName>
    </recommendedName>
</protein>
<dbReference type="AlphaFoldDB" id="K9EMC6"/>
<evidence type="ECO:0008006" key="3">
    <source>
        <dbReference type="Google" id="ProtNLM"/>
    </source>
</evidence>
<dbReference type="Pfam" id="PF07030">
    <property type="entry name" value="Phage_Mu_Gp36"/>
    <property type="match status" value="1"/>
</dbReference>
<dbReference type="InterPro" id="IPR009752">
    <property type="entry name" value="Phage_Mu_GpJ"/>
</dbReference>
<proteinExistence type="predicted"/>
<dbReference type="STRING" id="742727.HMPREF9447_01708"/>
<sequence length="141" mass="16287">MSQFIQSEDYDASIHSEILGRLTRDDDAVVEICEDRAIAEMRGYLSARYDVDAIFSAEGKERNQLILMMAIDIAVYHLFCIHNPQKMSQIRKDRYDRAVEWLKQVAAFKVTIDGAPKLPEDIQKQNSPWLMSSNPKRTNHL</sequence>
<dbReference type="OrthoDB" id="881590at2"/>
<dbReference type="eggNOG" id="COG4387">
    <property type="taxonomic scope" value="Bacteria"/>
</dbReference>
<dbReference type="RefSeq" id="WP_009129271.1">
    <property type="nucleotide sequence ID" value="NZ_JH992941.1"/>
</dbReference>
<dbReference type="EMBL" id="ADLF01000009">
    <property type="protein sequence ID" value="EKU90290.1"/>
    <property type="molecule type" value="Genomic_DNA"/>
</dbReference>
<name>K9EMC6_9BACE</name>
<evidence type="ECO:0000313" key="1">
    <source>
        <dbReference type="EMBL" id="EKU90290.1"/>
    </source>
</evidence>
<comment type="caution">
    <text evidence="1">The sequence shown here is derived from an EMBL/GenBank/DDBJ whole genome shotgun (WGS) entry which is preliminary data.</text>
</comment>